<feature type="domain" description="D-alanyl-D-alanine carboxypeptidase-like core" evidence="1">
    <location>
        <begin position="9"/>
        <end position="110"/>
    </location>
</feature>
<proteinExistence type="predicted"/>
<reference evidence="2" key="2">
    <citation type="submission" date="2021-04" db="EMBL/GenBank/DDBJ databases">
        <authorList>
            <person name="Gilroy R."/>
        </authorList>
    </citation>
    <scope>NUCLEOTIDE SEQUENCE</scope>
    <source>
        <strain evidence="2">ChiSjej1B19-5720</strain>
    </source>
</reference>
<organism evidence="2 3">
    <name type="scientific">Candidatus Blautia faecavium</name>
    <dbReference type="NCBI Taxonomy" id="2838487"/>
    <lineage>
        <taxon>Bacteria</taxon>
        <taxon>Bacillati</taxon>
        <taxon>Bacillota</taxon>
        <taxon>Clostridia</taxon>
        <taxon>Lachnospirales</taxon>
        <taxon>Lachnospiraceae</taxon>
        <taxon>Blautia</taxon>
    </lineage>
</organism>
<dbReference type="CDD" id="cd14852">
    <property type="entry name" value="LD-carboxypeptidase"/>
    <property type="match status" value="1"/>
</dbReference>
<dbReference type="Pfam" id="PF02557">
    <property type="entry name" value="VanY"/>
    <property type="match status" value="1"/>
</dbReference>
<dbReference type="GO" id="GO:0006508">
    <property type="term" value="P:proteolysis"/>
    <property type="evidence" value="ECO:0007669"/>
    <property type="project" value="InterPro"/>
</dbReference>
<dbReference type="AlphaFoldDB" id="A0A9D2LQP2"/>
<dbReference type="InterPro" id="IPR058193">
    <property type="entry name" value="VanY/YodJ_core_dom"/>
</dbReference>
<dbReference type="GO" id="GO:0008233">
    <property type="term" value="F:peptidase activity"/>
    <property type="evidence" value="ECO:0007669"/>
    <property type="project" value="InterPro"/>
</dbReference>
<gene>
    <name evidence="2" type="ORF">IAA06_03445</name>
</gene>
<comment type="caution">
    <text evidence="2">The sequence shown here is derived from an EMBL/GenBank/DDBJ whole genome shotgun (WGS) entry which is preliminary data.</text>
</comment>
<protein>
    <submittedName>
        <fullName evidence="2">M15 family metallopeptidase</fullName>
    </submittedName>
</protein>
<reference evidence="2" key="1">
    <citation type="journal article" date="2021" name="PeerJ">
        <title>Extensive microbial diversity within the chicken gut microbiome revealed by metagenomics and culture.</title>
        <authorList>
            <person name="Gilroy R."/>
            <person name="Ravi A."/>
            <person name="Getino M."/>
            <person name="Pursley I."/>
            <person name="Horton D.L."/>
            <person name="Alikhan N.F."/>
            <person name="Baker D."/>
            <person name="Gharbi K."/>
            <person name="Hall N."/>
            <person name="Watson M."/>
            <person name="Adriaenssens E.M."/>
            <person name="Foster-Nyarko E."/>
            <person name="Jarju S."/>
            <person name="Secka A."/>
            <person name="Antonio M."/>
            <person name="Oren A."/>
            <person name="Chaudhuri R.R."/>
            <person name="La Ragione R."/>
            <person name="Hildebrand F."/>
            <person name="Pallen M.J."/>
        </authorList>
    </citation>
    <scope>NUCLEOTIDE SEQUENCE</scope>
    <source>
        <strain evidence="2">ChiSjej1B19-5720</strain>
    </source>
</reference>
<dbReference type="PANTHER" id="PTHR34385">
    <property type="entry name" value="D-ALANYL-D-ALANINE CARBOXYPEPTIDASE"/>
    <property type="match status" value="1"/>
</dbReference>
<accession>A0A9D2LQP2</accession>
<dbReference type="InterPro" id="IPR009045">
    <property type="entry name" value="Zn_M74/Hedgehog-like"/>
</dbReference>
<evidence type="ECO:0000313" key="3">
    <source>
        <dbReference type="Proteomes" id="UP000823842"/>
    </source>
</evidence>
<dbReference type="Gene3D" id="3.30.1380.10">
    <property type="match status" value="1"/>
</dbReference>
<evidence type="ECO:0000313" key="2">
    <source>
        <dbReference type="EMBL" id="HJB27831.1"/>
    </source>
</evidence>
<evidence type="ECO:0000259" key="1">
    <source>
        <dbReference type="Pfam" id="PF02557"/>
    </source>
</evidence>
<sequence>EDNWDQLPKVVSGYRTQEKQQELLDEKIEEFKKQGYSDDEAFEQANMWVSVPGYSEHQLGFAVDINGATYDLYFWLQENSYKYGFIFRYPAGKSDITGAAEEVWHYRYVGVDAATEMYEQGLCLEEYLEKVED</sequence>
<dbReference type="EMBL" id="DWYZ01000074">
    <property type="protein sequence ID" value="HJB27831.1"/>
    <property type="molecule type" value="Genomic_DNA"/>
</dbReference>
<dbReference type="SUPFAM" id="SSF55166">
    <property type="entry name" value="Hedgehog/DD-peptidase"/>
    <property type="match status" value="1"/>
</dbReference>
<dbReference type="InterPro" id="IPR003709">
    <property type="entry name" value="VanY-like_core_dom"/>
</dbReference>
<dbReference type="PANTHER" id="PTHR34385:SF1">
    <property type="entry name" value="PEPTIDOGLYCAN L-ALANYL-D-GLUTAMATE ENDOPEPTIDASE CWLK"/>
    <property type="match status" value="1"/>
</dbReference>
<dbReference type="InterPro" id="IPR052179">
    <property type="entry name" value="DD-CPase-like"/>
</dbReference>
<name>A0A9D2LQP2_9FIRM</name>
<dbReference type="Proteomes" id="UP000823842">
    <property type="component" value="Unassembled WGS sequence"/>
</dbReference>
<feature type="non-terminal residue" evidence="2">
    <location>
        <position position="1"/>
    </location>
</feature>